<dbReference type="InterPro" id="IPR019931">
    <property type="entry name" value="LPXTG_anchor"/>
</dbReference>
<comment type="caution">
    <text evidence="9">The sequence shown here is derived from an EMBL/GenBank/DDBJ whole genome shotgun (WGS) entry which is preliminary data.</text>
</comment>
<gene>
    <name evidence="9" type="ORF">D1970_13250</name>
</gene>
<keyword evidence="7" id="KW-1133">Transmembrane helix</keyword>
<dbReference type="Gene3D" id="1.50.10.20">
    <property type="match status" value="1"/>
</dbReference>
<dbReference type="Pfam" id="PF00746">
    <property type="entry name" value="Gram_pos_anchor"/>
    <property type="match status" value="1"/>
</dbReference>
<evidence type="ECO:0000256" key="2">
    <source>
        <dbReference type="ARBA" id="ARBA00022512"/>
    </source>
</evidence>
<sequence>MPLFCSVLENHRNGEEDMLANRKVKLLTVFWLMFALMLSGIHPQAFAAEGGNSAAVIIDGDQPDSHTEKTVDLQDNATAFDALISAVGDENIKYTTSSYGKLITEINGIKPAAPDYWAVFVNGVGTPTGADSYKVFPGDAITFSHSKNVKDSVYLSVVGKGDESVINADYPTSIVGEPTALQLLQTTAGKDQVGLKDTDFGKMIVSINGIAAEGNSYWAFYVNGNYASVGAESYKLQPNDKISFKFETFEPAPEEPATPEPEPGDTGETPAPDKFSSESINKGIESASRYLSAKGNPGPWDVIAYSQIGKAIPGSFLEDVTNTVKENGGPFRLITDNEKHTLAVAAAGGDPTNIAGVNLVEAIYNGDVTRQGVNGIAYGLIALDSKSYKVPENAVWTRDKLVSELLAKQSDEGGWALGGGNSSDPDITAIVLAALAPYKNQDNVKPAVTKGLEYLSAFYKSGKVDNSSTAGQMIIGLSALGEDANGERFTMKDGTSLIQHLLSFQYEDGGFSWMKGDASNPFTTSFGLQGIVAYKLFSDGKGSFYNLNESVPVPAPQPEPAPNPDDNKTPVPAPTPVKDPKPAPTTGDDSIKPGQSGDQTGSPAGKALPNTATNMYNILLIGMLLLFAGAGLYAVEKRKKA</sequence>
<evidence type="ECO:0000256" key="5">
    <source>
        <dbReference type="ARBA" id="ARBA00023088"/>
    </source>
</evidence>
<feature type="region of interest" description="Disordered" evidence="6">
    <location>
        <begin position="251"/>
        <end position="278"/>
    </location>
</feature>
<dbReference type="PROSITE" id="PS50847">
    <property type="entry name" value="GRAM_POS_ANCHORING"/>
    <property type="match status" value="1"/>
</dbReference>
<keyword evidence="5" id="KW-0572">Peptidoglycan-anchor</keyword>
<feature type="domain" description="Gram-positive cocci surface proteins LPxTG" evidence="8">
    <location>
        <begin position="608"/>
        <end position="641"/>
    </location>
</feature>
<keyword evidence="2" id="KW-0134">Cell wall</keyword>
<dbReference type="Proteomes" id="UP000265816">
    <property type="component" value="Unassembled WGS sequence"/>
</dbReference>
<dbReference type="NCBIfam" id="TIGR01167">
    <property type="entry name" value="LPXTG_anchor"/>
    <property type="match status" value="1"/>
</dbReference>
<evidence type="ECO:0000256" key="6">
    <source>
        <dbReference type="SAM" id="MobiDB-lite"/>
    </source>
</evidence>
<dbReference type="AlphaFoldDB" id="A0A398B978"/>
<name>A0A398B978_9BACI</name>
<organism evidence="9 10">
    <name type="scientific">Mesobacillus zeae</name>
    <dbReference type="NCBI Taxonomy" id="1917180"/>
    <lineage>
        <taxon>Bacteria</taxon>
        <taxon>Bacillati</taxon>
        <taxon>Bacillota</taxon>
        <taxon>Bacilli</taxon>
        <taxon>Bacillales</taxon>
        <taxon>Bacillaceae</taxon>
        <taxon>Mesobacillus</taxon>
    </lineage>
</organism>
<evidence type="ECO:0000256" key="1">
    <source>
        <dbReference type="ARBA" id="ARBA00004168"/>
    </source>
</evidence>
<protein>
    <submittedName>
        <fullName evidence="9">DUF4430 domain-containing protein</fullName>
    </submittedName>
</protein>
<evidence type="ECO:0000313" key="10">
    <source>
        <dbReference type="Proteomes" id="UP000265816"/>
    </source>
</evidence>
<keyword evidence="7" id="KW-0812">Transmembrane</keyword>
<evidence type="ECO:0000256" key="4">
    <source>
        <dbReference type="ARBA" id="ARBA00022729"/>
    </source>
</evidence>
<dbReference type="RefSeq" id="WP_119113350.1">
    <property type="nucleotide sequence ID" value="NZ_CBCSEO010000017.1"/>
</dbReference>
<reference evidence="9 10" key="1">
    <citation type="submission" date="2018-08" db="EMBL/GenBank/DDBJ databases">
        <title>Bacillus jemisoniae sp. nov., Bacillus chryseoplanitiae sp. nov., Bacillus resnikiae sp. nov., and Bacillus frankliniae sp. nov., isolated from Viking spacecraft and associated surfaces.</title>
        <authorList>
            <person name="Seuylemezian A."/>
            <person name="Vaishampayan P."/>
        </authorList>
    </citation>
    <scope>NUCLEOTIDE SEQUENCE [LARGE SCALE GENOMIC DNA]</scope>
    <source>
        <strain evidence="9 10">JJ-247</strain>
    </source>
</reference>
<evidence type="ECO:0000259" key="8">
    <source>
        <dbReference type="PROSITE" id="PS50847"/>
    </source>
</evidence>
<dbReference type="PANTHER" id="PTHR10559">
    <property type="entry name" value="TRANSCOBALAMIN-1/GASTRIC INTRINSIC FACTOR"/>
    <property type="match status" value="1"/>
</dbReference>
<keyword evidence="3" id="KW-0964">Secreted</keyword>
<dbReference type="OrthoDB" id="411361at2"/>
<evidence type="ECO:0000256" key="7">
    <source>
        <dbReference type="SAM" id="Phobius"/>
    </source>
</evidence>
<dbReference type="InterPro" id="IPR027954">
    <property type="entry name" value="Transcobalamin-like_C"/>
</dbReference>
<keyword evidence="10" id="KW-1185">Reference proteome</keyword>
<dbReference type="InterPro" id="IPR008930">
    <property type="entry name" value="Terpenoid_cyclase/PrenylTrfase"/>
</dbReference>
<dbReference type="EMBL" id="QWVT01000022">
    <property type="protein sequence ID" value="RID84256.1"/>
    <property type="molecule type" value="Genomic_DNA"/>
</dbReference>
<keyword evidence="7" id="KW-0472">Membrane</keyword>
<feature type="region of interest" description="Disordered" evidence="6">
    <location>
        <begin position="548"/>
        <end position="608"/>
    </location>
</feature>
<dbReference type="CDD" id="cd00688">
    <property type="entry name" value="ISOPREN_C2_like"/>
    <property type="match status" value="1"/>
</dbReference>
<dbReference type="PANTHER" id="PTHR10559:SF18">
    <property type="entry name" value="TRANSCOBALAMIN II"/>
    <property type="match status" value="1"/>
</dbReference>
<comment type="subcellular location">
    <subcellularLocation>
        <location evidence="1">Secreted</location>
        <location evidence="1">Cell wall</location>
        <topology evidence="1">Peptidoglycan-anchor</topology>
    </subcellularLocation>
</comment>
<feature type="transmembrane region" description="Helical" evidence="7">
    <location>
        <begin position="615"/>
        <end position="635"/>
    </location>
</feature>
<dbReference type="SUPFAM" id="SSF48239">
    <property type="entry name" value="Terpenoid cyclases/Protein prenyltransferases"/>
    <property type="match status" value="1"/>
</dbReference>
<accession>A0A398B978</accession>
<keyword evidence="4" id="KW-0732">Signal</keyword>
<evidence type="ECO:0000256" key="3">
    <source>
        <dbReference type="ARBA" id="ARBA00022525"/>
    </source>
</evidence>
<dbReference type="Pfam" id="PF14478">
    <property type="entry name" value="DUF4430"/>
    <property type="match status" value="2"/>
</dbReference>
<dbReference type="Gene3D" id="2.170.130.30">
    <property type="match status" value="2"/>
</dbReference>
<proteinExistence type="predicted"/>
<feature type="compositionally biased region" description="Pro residues" evidence="6">
    <location>
        <begin position="553"/>
        <end position="563"/>
    </location>
</feature>
<evidence type="ECO:0000313" key="9">
    <source>
        <dbReference type="EMBL" id="RID84256.1"/>
    </source>
</evidence>
<dbReference type="InterPro" id="IPR051588">
    <property type="entry name" value="Cobalamin_Transport"/>
</dbReference>